<evidence type="ECO:0000313" key="2">
    <source>
        <dbReference type="EMBL" id="RRS05273.1"/>
    </source>
</evidence>
<feature type="transmembrane region" description="Helical" evidence="1">
    <location>
        <begin position="37"/>
        <end position="65"/>
    </location>
</feature>
<name>A0A3R8U5T4_9BURK</name>
<sequence length="133" mass="14125">MSGLWASVQNLLATLIAILQTRVELVATELEEEKRRLLGVMAWGAVAVLMACFSLVFLAVFATVLFWEDRVVVLGTITVLFLVAGGLAWRRVGKLLQTSSGLLSASIAELEGDRQALAAAAARVAGQAAPSQE</sequence>
<feature type="transmembrane region" description="Helical" evidence="1">
    <location>
        <begin position="6"/>
        <end position="25"/>
    </location>
</feature>
<dbReference type="InterPro" id="IPR009937">
    <property type="entry name" value="Phage_holin_3_6"/>
</dbReference>
<keyword evidence="1" id="KW-0812">Transmembrane</keyword>
<dbReference type="EMBL" id="RSED01000004">
    <property type="protein sequence ID" value="RRS05273.1"/>
    <property type="molecule type" value="Genomic_DNA"/>
</dbReference>
<keyword evidence="1" id="KW-1133">Transmembrane helix</keyword>
<protein>
    <submittedName>
        <fullName evidence="2">Phage holin family protein</fullName>
    </submittedName>
</protein>
<dbReference type="RefSeq" id="WP_125242491.1">
    <property type="nucleotide sequence ID" value="NZ_RSED01000004.1"/>
</dbReference>
<dbReference type="Pfam" id="PF07332">
    <property type="entry name" value="Phage_holin_3_6"/>
    <property type="match status" value="1"/>
</dbReference>
<dbReference type="AlphaFoldDB" id="A0A3R8U5T4"/>
<proteinExistence type="predicted"/>
<keyword evidence="1" id="KW-0472">Membrane</keyword>
<evidence type="ECO:0000313" key="3">
    <source>
        <dbReference type="Proteomes" id="UP000269265"/>
    </source>
</evidence>
<dbReference type="OrthoDB" id="198068at2"/>
<evidence type="ECO:0000256" key="1">
    <source>
        <dbReference type="SAM" id="Phobius"/>
    </source>
</evidence>
<keyword evidence="3" id="KW-1185">Reference proteome</keyword>
<dbReference type="Proteomes" id="UP000269265">
    <property type="component" value="Unassembled WGS sequence"/>
</dbReference>
<reference evidence="2 3" key="1">
    <citation type="submission" date="2018-12" db="EMBL/GenBank/DDBJ databases">
        <title>The whole draft genome of Aquabacterium sp. SJQ9.</title>
        <authorList>
            <person name="Sun L."/>
            <person name="Gao X."/>
            <person name="Chen W."/>
            <person name="Huang K."/>
        </authorList>
    </citation>
    <scope>NUCLEOTIDE SEQUENCE [LARGE SCALE GENOMIC DNA]</scope>
    <source>
        <strain evidence="2 3">SJQ9</strain>
    </source>
</reference>
<gene>
    <name evidence="2" type="ORF">EIP75_06880</name>
</gene>
<comment type="caution">
    <text evidence="2">The sequence shown here is derived from an EMBL/GenBank/DDBJ whole genome shotgun (WGS) entry which is preliminary data.</text>
</comment>
<organism evidence="2 3">
    <name type="scientific">Aquabacterium soli</name>
    <dbReference type="NCBI Taxonomy" id="2493092"/>
    <lineage>
        <taxon>Bacteria</taxon>
        <taxon>Pseudomonadati</taxon>
        <taxon>Pseudomonadota</taxon>
        <taxon>Betaproteobacteria</taxon>
        <taxon>Burkholderiales</taxon>
        <taxon>Aquabacterium</taxon>
    </lineage>
</organism>
<feature type="transmembrane region" description="Helical" evidence="1">
    <location>
        <begin position="71"/>
        <end position="89"/>
    </location>
</feature>
<accession>A0A3R8U5T4</accession>